<keyword evidence="3" id="KW-1185">Reference proteome</keyword>
<organism evidence="2 3">
    <name type="scientific">Bodo saltans</name>
    <name type="common">Flagellated protozoan</name>
    <dbReference type="NCBI Taxonomy" id="75058"/>
    <lineage>
        <taxon>Eukaryota</taxon>
        <taxon>Discoba</taxon>
        <taxon>Euglenozoa</taxon>
        <taxon>Kinetoplastea</taxon>
        <taxon>Metakinetoplastina</taxon>
        <taxon>Eubodonida</taxon>
        <taxon>Bodonidae</taxon>
        <taxon>Bodo</taxon>
    </lineage>
</organism>
<dbReference type="Proteomes" id="UP000051952">
    <property type="component" value="Unassembled WGS sequence"/>
</dbReference>
<dbReference type="EMBL" id="CYKH01002189">
    <property type="protein sequence ID" value="CUG93725.1"/>
    <property type="molecule type" value="Genomic_DNA"/>
</dbReference>
<dbReference type="VEuPathDB" id="TriTrypDB:BSAL_44495"/>
<evidence type="ECO:0000256" key="1">
    <source>
        <dbReference type="SAM" id="MobiDB-lite"/>
    </source>
</evidence>
<name>A0A0S4JYQ5_BODSA</name>
<dbReference type="AlphaFoldDB" id="A0A0S4JYQ5"/>
<evidence type="ECO:0000313" key="3">
    <source>
        <dbReference type="Proteomes" id="UP000051952"/>
    </source>
</evidence>
<protein>
    <submittedName>
        <fullName evidence="2">Uncharacterized protein</fullName>
    </submittedName>
</protein>
<accession>A0A0S4JYQ5</accession>
<feature type="region of interest" description="Disordered" evidence="1">
    <location>
        <begin position="54"/>
        <end position="88"/>
    </location>
</feature>
<feature type="compositionally biased region" description="Low complexity" evidence="1">
    <location>
        <begin position="78"/>
        <end position="87"/>
    </location>
</feature>
<sequence length="145" mass="16477">MYKERTWRQWLSDLGWTGSTPNVRVSGLRPDERRLARHLAAVRTSWVAAPADDVSDVDTPRSEYDGYLQPPNEYADYNDTNTDTSSTPRAAILPFCPEKYRFLLERARTRLQASSIPPSSFDEAECLFAIAKLAVIGDLQLWLDP</sequence>
<proteinExistence type="predicted"/>
<evidence type="ECO:0000313" key="2">
    <source>
        <dbReference type="EMBL" id="CUG93725.1"/>
    </source>
</evidence>
<gene>
    <name evidence="2" type="ORF">BSAL_44495</name>
</gene>
<reference evidence="3" key="1">
    <citation type="submission" date="2015-09" db="EMBL/GenBank/DDBJ databases">
        <authorList>
            <consortium name="Pathogen Informatics"/>
        </authorList>
    </citation>
    <scope>NUCLEOTIDE SEQUENCE [LARGE SCALE GENOMIC DNA]</scope>
    <source>
        <strain evidence="3">Lake Konstanz</strain>
    </source>
</reference>